<sequence length="236" mass="26132">MSDKTVHSDSAFMARRDAARDRIDALTGAKGGAADDRLAWFHTVYREAGGDPAAVPWADLTPKEAIVEWLLENPGNGKRAIDIGCGLGDNAEALAAAGYKTEAFDLSEDAILWAQKRFPDSSVSYRAADLFQLPSEWLAAFDLVQECYTIQALDGDLRTKAIEVMAGLVAPGGQLLLINRSQDETGAAKGPPWPMKPSEWQRFETFGLTMVREEFYEIERPGRIIPHVRAVFFRKW</sequence>
<dbReference type="Pfam" id="PF13649">
    <property type="entry name" value="Methyltransf_25"/>
    <property type="match status" value="1"/>
</dbReference>
<dbReference type="SUPFAM" id="SSF53335">
    <property type="entry name" value="S-adenosyl-L-methionine-dependent methyltransferases"/>
    <property type="match status" value="1"/>
</dbReference>
<dbReference type="InterPro" id="IPR041698">
    <property type="entry name" value="Methyltransf_25"/>
</dbReference>
<keyword evidence="5" id="KW-0830">Ubiquinone</keyword>
<dbReference type="OrthoDB" id="189743at2"/>
<proteinExistence type="predicted"/>
<evidence type="ECO:0000256" key="3">
    <source>
        <dbReference type="ARBA" id="ARBA00022691"/>
    </source>
</evidence>
<dbReference type="STRING" id="388408.LAX5112_03882"/>
<gene>
    <name evidence="5" type="ORF">LAX5112_03882</name>
</gene>
<protein>
    <submittedName>
        <fullName evidence="5">Bifunctional 3-demethylubiquinone-9 3-methyltransferase/ 2-octaprenyl-6-hydroxy phenol methylase</fullName>
    </submittedName>
</protein>
<dbReference type="CDD" id="cd02440">
    <property type="entry name" value="AdoMet_MTases"/>
    <property type="match status" value="1"/>
</dbReference>
<dbReference type="EMBL" id="CXWD01000017">
    <property type="protein sequence ID" value="CTQ74498.1"/>
    <property type="molecule type" value="Genomic_DNA"/>
</dbReference>
<reference evidence="6" key="1">
    <citation type="submission" date="2015-07" db="EMBL/GenBank/DDBJ databases">
        <authorList>
            <person name="Rodrigo-Torres Lidia"/>
            <person name="Arahal R.David."/>
        </authorList>
    </citation>
    <scope>NUCLEOTIDE SEQUENCE [LARGE SCALE GENOMIC DNA]</scope>
    <source>
        <strain evidence="6">CECT 5112</strain>
    </source>
</reference>
<evidence type="ECO:0000313" key="6">
    <source>
        <dbReference type="Proteomes" id="UP000053235"/>
    </source>
</evidence>
<keyword evidence="6" id="KW-1185">Reference proteome</keyword>
<dbReference type="PANTHER" id="PTHR43464">
    <property type="entry name" value="METHYLTRANSFERASE"/>
    <property type="match status" value="1"/>
</dbReference>
<evidence type="ECO:0000259" key="4">
    <source>
        <dbReference type="Pfam" id="PF13649"/>
    </source>
</evidence>
<dbReference type="Gene3D" id="3.40.50.150">
    <property type="entry name" value="Vaccinia Virus protein VP39"/>
    <property type="match status" value="1"/>
</dbReference>
<dbReference type="GO" id="GO:0008168">
    <property type="term" value="F:methyltransferase activity"/>
    <property type="evidence" value="ECO:0007669"/>
    <property type="project" value="UniProtKB-KW"/>
</dbReference>
<keyword evidence="1 5" id="KW-0489">Methyltransferase</keyword>
<evidence type="ECO:0000256" key="2">
    <source>
        <dbReference type="ARBA" id="ARBA00022679"/>
    </source>
</evidence>
<dbReference type="AlphaFoldDB" id="A0A0M7AHB5"/>
<dbReference type="InterPro" id="IPR029063">
    <property type="entry name" value="SAM-dependent_MTases_sf"/>
</dbReference>
<dbReference type="Proteomes" id="UP000053235">
    <property type="component" value="Unassembled WGS sequence"/>
</dbReference>
<keyword evidence="2 5" id="KW-0808">Transferase</keyword>
<keyword evidence="3" id="KW-0949">S-adenosyl-L-methionine</keyword>
<organism evidence="5 6">
    <name type="scientific">Roseibium alexandrii</name>
    <dbReference type="NCBI Taxonomy" id="388408"/>
    <lineage>
        <taxon>Bacteria</taxon>
        <taxon>Pseudomonadati</taxon>
        <taxon>Pseudomonadota</taxon>
        <taxon>Alphaproteobacteria</taxon>
        <taxon>Hyphomicrobiales</taxon>
        <taxon>Stappiaceae</taxon>
        <taxon>Roseibium</taxon>
    </lineage>
</organism>
<dbReference type="GO" id="GO:0032259">
    <property type="term" value="P:methylation"/>
    <property type="evidence" value="ECO:0007669"/>
    <property type="project" value="UniProtKB-KW"/>
</dbReference>
<evidence type="ECO:0000313" key="5">
    <source>
        <dbReference type="EMBL" id="CTQ74498.1"/>
    </source>
</evidence>
<name>A0A0M7AHB5_9HYPH</name>
<accession>A0A0M7AHB5</accession>
<feature type="domain" description="Methyltransferase" evidence="4">
    <location>
        <begin position="81"/>
        <end position="173"/>
    </location>
</feature>
<dbReference type="RefSeq" id="WP_055673187.1">
    <property type="nucleotide sequence ID" value="NZ_CXWD01000017.1"/>
</dbReference>
<evidence type="ECO:0000256" key="1">
    <source>
        <dbReference type="ARBA" id="ARBA00022603"/>
    </source>
</evidence>
<dbReference type="PANTHER" id="PTHR43464:SF19">
    <property type="entry name" value="UBIQUINONE BIOSYNTHESIS O-METHYLTRANSFERASE, MITOCHONDRIAL"/>
    <property type="match status" value="1"/>
</dbReference>